<dbReference type="CDD" id="cd07561">
    <property type="entry name" value="Peptidase_S41_CPP_like"/>
    <property type="match status" value="1"/>
</dbReference>
<evidence type="ECO:0000313" key="4">
    <source>
        <dbReference type="EMBL" id="NML47310.1"/>
    </source>
</evidence>
<dbReference type="PANTHER" id="PTHR32060">
    <property type="entry name" value="TAIL-SPECIFIC PROTEASE"/>
    <property type="match status" value="1"/>
</dbReference>
<reference evidence="4 5" key="1">
    <citation type="submission" date="2020-04" db="EMBL/GenBank/DDBJ databases">
        <title>Ramlibacter sp. G-1-2-2 isolated from soil.</title>
        <authorList>
            <person name="Dahal R.H."/>
        </authorList>
    </citation>
    <scope>NUCLEOTIDE SEQUENCE [LARGE SCALE GENOMIC DNA]</scope>
    <source>
        <strain evidence="4 5">G-1-2-2</strain>
    </source>
</reference>
<comment type="caution">
    <text evidence="4">The sequence shown here is derived from an EMBL/GenBank/DDBJ whole genome shotgun (WGS) entry which is preliminary data.</text>
</comment>
<evidence type="ECO:0000259" key="3">
    <source>
        <dbReference type="Pfam" id="PF18294"/>
    </source>
</evidence>
<feature type="domain" description="Peptidase S41 N-terminal" evidence="3">
    <location>
        <begin position="60"/>
        <end position="112"/>
    </location>
</feature>
<dbReference type="SUPFAM" id="SSF52096">
    <property type="entry name" value="ClpP/crotonase"/>
    <property type="match status" value="1"/>
</dbReference>
<dbReference type="PANTHER" id="PTHR32060:SF30">
    <property type="entry name" value="CARBOXY-TERMINAL PROCESSING PROTEASE CTPA"/>
    <property type="match status" value="1"/>
</dbReference>
<protein>
    <recommendedName>
        <fullName evidence="6">Peptidase S41</fullName>
    </recommendedName>
</protein>
<feature type="chain" id="PRO_5032295727" description="Peptidase S41" evidence="1">
    <location>
        <begin position="22"/>
        <end position="404"/>
    </location>
</feature>
<proteinExistence type="predicted"/>
<dbReference type="Gene3D" id="3.90.226.10">
    <property type="entry name" value="2-enoyl-CoA Hydratase, Chain A, domain 1"/>
    <property type="match status" value="1"/>
</dbReference>
<dbReference type="InterPro" id="IPR005151">
    <property type="entry name" value="Tail-specific_protease"/>
</dbReference>
<dbReference type="InterPro" id="IPR029045">
    <property type="entry name" value="ClpP/crotonase-like_dom_sf"/>
</dbReference>
<accession>A0A848HCW2</accession>
<dbReference type="GO" id="GO:0030288">
    <property type="term" value="C:outer membrane-bounded periplasmic space"/>
    <property type="evidence" value="ECO:0007669"/>
    <property type="project" value="TreeGrafter"/>
</dbReference>
<feature type="domain" description="Tail specific protease" evidence="2">
    <location>
        <begin position="161"/>
        <end position="306"/>
    </location>
</feature>
<dbReference type="GO" id="GO:0007165">
    <property type="term" value="P:signal transduction"/>
    <property type="evidence" value="ECO:0007669"/>
    <property type="project" value="TreeGrafter"/>
</dbReference>
<dbReference type="EMBL" id="JABBFX010000003">
    <property type="protein sequence ID" value="NML47310.1"/>
    <property type="molecule type" value="Genomic_DNA"/>
</dbReference>
<organism evidence="4 5">
    <name type="scientific">Ramlibacter agri</name>
    <dbReference type="NCBI Taxonomy" id="2728837"/>
    <lineage>
        <taxon>Bacteria</taxon>
        <taxon>Pseudomonadati</taxon>
        <taxon>Pseudomonadota</taxon>
        <taxon>Betaproteobacteria</taxon>
        <taxon>Burkholderiales</taxon>
        <taxon>Comamonadaceae</taxon>
        <taxon>Ramlibacter</taxon>
    </lineage>
</organism>
<gene>
    <name evidence="4" type="ORF">HHL11_26415</name>
</gene>
<dbReference type="PROSITE" id="PS51257">
    <property type="entry name" value="PROKAR_LIPOPROTEIN"/>
    <property type="match status" value="1"/>
</dbReference>
<feature type="signal peptide" evidence="1">
    <location>
        <begin position="1"/>
        <end position="21"/>
    </location>
</feature>
<keyword evidence="5" id="KW-1185">Reference proteome</keyword>
<keyword evidence="1" id="KW-0732">Signal</keyword>
<evidence type="ECO:0000256" key="1">
    <source>
        <dbReference type="SAM" id="SignalP"/>
    </source>
</evidence>
<dbReference type="Pfam" id="PF18294">
    <property type="entry name" value="Pept_S41_N"/>
    <property type="match status" value="1"/>
</dbReference>
<name>A0A848HCW2_9BURK</name>
<evidence type="ECO:0008006" key="6">
    <source>
        <dbReference type="Google" id="ProtNLM"/>
    </source>
</evidence>
<dbReference type="AlphaFoldDB" id="A0A848HCW2"/>
<sequence length="404" mass="42286">MHKPSSLRLPSVALAASLLLAACGGGGGGGDSGSSTPTTPPSTRFGASSNYAGICTLDGQKQFIRAYMDEVYYWYNEIPDVDAAAFSNITDYFNALLVKTPDANGQPKDRFSAVLPTSAVAAALSQNLLPARATAVDSTALSLSTAVPQANVITSPGTGRKVGYIQFNDFSIGAQDELITDFRNMQSAGVQDLVLDLRFNSGGYLYIAQSTASMVTGAGNVGKTFEQLTYNDKRGAETAASRLPFINTVTTPESQFGVGTALPQLNLPRVYVLTSGLTCSASESVINSLRGVDVQVVTVGGTTCGKPYGFHQRNNCGYAYFPIEFKGTNNKGFGDYTTGFSPTCTVTDNRSTTPGSGGDPLFQAAIHHIDTGACPAGAATAQSSIPQLDLEESARPAWAGRILN</sequence>
<dbReference type="Proteomes" id="UP000541185">
    <property type="component" value="Unassembled WGS sequence"/>
</dbReference>
<dbReference type="GO" id="GO:0008236">
    <property type="term" value="F:serine-type peptidase activity"/>
    <property type="evidence" value="ECO:0007669"/>
    <property type="project" value="InterPro"/>
</dbReference>
<dbReference type="InterPro" id="IPR041613">
    <property type="entry name" value="Pept_S41_N"/>
</dbReference>
<dbReference type="GO" id="GO:0006508">
    <property type="term" value="P:proteolysis"/>
    <property type="evidence" value="ECO:0007669"/>
    <property type="project" value="InterPro"/>
</dbReference>
<evidence type="ECO:0000313" key="5">
    <source>
        <dbReference type="Proteomes" id="UP000541185"/>
    </source>
</evidence>
<dbReference type="Pfam" id="PF03572">
    <property type="entry name" value="Peptidase_S41"/>
    <property type="match status" value="1"/>
</dbReference>
<dbReference type="GO" id="GO:0004175">
    <property type="term" value="F:endopeptidase activity"/>
    <property type="evidence" value="ECO:0007669"/>
    <property type="project" value="TreeGrafter"/>
</dbReference>
<evidence type="ECO:0000259" key="2">
    <source>
        <dbReference type="Pfam" id="PF03572"/>
    </source>
</evidence>